<gene>
    <name evidence="1" type="ORF">FHW36_1011605</name>
</gene>
<keyword evidence="2" id="KW-1185">Reference proteome</keyword>
<evidence type="ECO:0000313" key="1">
    <source>
        <dbReference type="EMBL" id="TWF45674.1"/>
    </source>
</evidence>
<dbReference type="Proteomes" id="UP000320811">
    <property type="component" value="Unassembled WGS sequence"/>
</dbReference>
<reference evidence="1 2" key="1">
    <citation type="submission" date="2019-06" db="EMBL/GenBank/DDBJ databases">
        <title>Sorghum-associated microbial communities from plants grown in Nebraska, USA.</title>
        <authorList>
            <person name="Schachtman D."/>
        </authorList>
    </citation>
    <scope>NUCLEOTIDE SEQUENCE [LARGE SCALE GENOMIC DNA]</scope>
    <source>
        <strain evidence="1 2">1209</strain>
    </source>
</reference>
<dbReference type="AlphaFoldDB" id="A0A561Q5M7"/>
<accession>A0A561Q5M7</accession>
<evidence type="ECO:0000313" key="2">
    <source>
        <dbReference type="Proteomes" id="UP000320811"/>
    </source>
</evidence>
<dbReference type="EMBL" id="VIWO01000001">
    <property type="protein sequence ID" value="TWF45674.1"/>
    <property type="molecule type" value="Genomic_DNA"/>
</dbReference>
<organism evidence="1 2">
    <name type="scientific">Chitinophaga polysaccharea</name>
    <dbReference type="NCBI Taxonomy" id="1293035"/>
    <lineage>
        <taxon>Bacteria</taxon>
        <taxon>Pseudomonadati</taxon>
        <taxon>Bacteroidota</taxon>
        <taxon>Chitinophagia</taxon>
        <taxon>Chitinophagales</taxon>
        <taxon>Chitinophagaceae</taxon>
        <taxon>Chitinophaga</taxon>
    </lineage>
</organism>
<protein>
    <submittedName>
        <fullName evidence="1">Uncharacterized protein</fullName>
    </submittedName>
</protein>
<sequence>MIATTLLKISVHLQAKDVTSSINKTSRVVLTFSY</sequence>
<comment type="caution">
    <text evidence="1">The sequence shown here is derived from an EMBL/GenBank/DDBJ whole genome shotgun (WGS) entry which is preliminary data.</text>
</comment>
<name>A0A561Q5M7_9BACT</name>
<proteinExistence type="predicted"/>